<dbReference type="EMBL" id="JACCKB010000005">
    <property type="protein sequence ID" value="NYZ65432.1"/>
    <property type="molecule type" value="Genomic_DNA"/>
</dbReference>
<comment type="caution">
    <text evidence="2">The sequence shown here is derived from an EMBL/GenBank/DDBJ whole genome shotgun (WGS) entry which is preliminary data.</text>
</comment>
<feature type="chain" id="PRO_5032724806" evidence="1">
    <location>
        <begin position="21"/>
        <end position="252"/>
    </location>
</feature>
<name>A0A853I1U9_9GAMM</name>
<accession>A0A853I1U9</accession>
<dbReference type="SUPFAM" id="SSF53850">
    <property type="entry name" value="Periplasmic binding protein-like II"/>
    <property type="match status" value="1"/>
</dbReference>
<feature type="signal peptide" evidence="1">
    <location>
        <begin position="1"/>
        <end position="20"/>
    </location>
</feature>
<gene>
    <name evidence="2" type="ORF">H0A36_05375</name>
</gene>
<reference evidence="2 3" key="1">
    <citation type="submission" date="2020-07" db="EMBL/GenBank/DDBJ databases">
        <title>Endozoicomonas sp. nov., isolated from sediment.</title>
        <authorList>
            <person name="Gu T."/>
        </authorList>
    </citation>
    <scope>NUCLEOTIDE SEQUENCE [LARGE SCALE GENOMIC DNA]</scope>
    <source>
        <strain evidence="2 3">SM1973</strain>
    </source>
</reference>
<evidence type="ECO:0000313" key="3">
    <source>
        <dbReference type="Proteomes" id="UP000569732"/>
    </source>
</evidence>
<dbReference type="RefSeq" id="WP_180567462.1">
    <property type="nucleotide sequence ID" value="NZ_JACCKB010000005.1"/>
</dbReference>
<evidence type="ECO:0000313" key="2">
    <source>
        <dbReference type="EMBL" id="NYZ65432.1"/>
    </source>
</evidence>
<sequence>MKIKLLLFTVILHYVNQTWAGDVNYVVIKNQAQPFQIENDGKQHSGIVTDIVKEVFKNSDYQLTTHTFPFKRMISIMEEKKYKNWVTFGSPAWPGIQNENLSAVPIYSVKNIMLIKNPGFSYTKTSDLFGKTVILMDGFDYPGLEELIKQGKIKEIRVKDHSSAFKILDRPVMTKFTGFIELKVRVLYNLRKTKRNADNYQMVDVSSIANNYDIHLAYSNQIDENIQRFINDRLNIIKNNGKLSDIVSKYNK</sequence>
<keyword evidence="3" id="KW-1185">Reference proteome</keyword>
<dbReference type="Gene3D" id="3.40.190.10">
    <property type="entry name" value="Periplasmic binding protein-like II"/>
    <property type="match status" value="2"/>
</dbReference>
<dbReference type="Proteomes" id="UP000569732">
    <property type="component" value="Unassembled WGS sequence"/>
</dbReference>
<proteinExistence type="predicted"/>
<organism evidence="2 3">
    <name type="scientific">Spartinivicinus marinus</name>
    <dbReference type="NCBI Taxonomy" id="2994442"/>
    <lineage>
        <taxon>Bacteria</taxon>
        <taxon>Pseudomonadati</taxon>
        <taxon>Pseudomonadota</taxon>
        <taxon>Gammaproteobacteria</taxon>
        <taxon>Oceanospirillales</taxon>
        <taxon>Zooshikellaceae</taxon>
        <taxon>Spartinivicinus</taxon>
    </lineage>
</organism>
<protein>
    <submittedName>
        <fullName evidence="2">Transporter substrate-binding domain-containing protein</fullName>
    </submittedName>
</protein>
<evidence type="ECO:0000256" key="1">
    <source>
        <dbReference type="SAM" id="SignalP"/>
    </source>
</evidence>
<dbReference type="AlphaFoldDB" id="A0A853I1U9"/>
<keyword evidence="1" id="KW-0732">Signal</keyword>